<feature type="region of interest" description="Disordered" evidence="1">
    <location>
        <begin position="163"/>
        <end position="218"/>
    </location>
</feature>
<feature type="region of interest" description="Disordered" evidence="1">
    <location>
        <begin position="304"/>
        <end position="371"/>
    </location>
</feature>
<feature type="non-terminal residue" evidence="2">
    <location>
        <position position="1"/>
    </location>
</feature>
<accession>A0A409Y9S6</accession>
<dbReference type="STRING" id="181874.A0A409Y9S6"/>
<feature type="compositionally biased region" description="Basic residues" evidence="1">
    <location>
        <begin position="170"/>
        <end position="188"/>
    </location>
</feature>
<feature type="compositionally biased region" description="Polar residues" evidence="1">
    <location>
        <begin position="491"/>
        <end position="510"/>
    </location>
</feature>
<feature type="region of interest" description="Disordered" evidence="1">
    <location>
        <begin position="475"/>
        <end position="512"/>
    </location>
</feature>
<dbReference type="InParanoid" id="A0A409Y9S6"/>
<name>A0A409Y9S6_9AGAR</name>
<protein>
    <submittedName>
        <fullName evidence="2">Uncharacterized protein</fullName>
    </submittedName>
</protein>
<dbReference type="Proteomes" id="UP000284842">
    <property type="component" value="Unassembled WGS sequence"/>
</dbReference>
<dbReference type="AlphaFoldDB" id="A0A409Y9S6"/>
<evidence type="ECO:0000256" key="1">
    <source>
        <dbReference type="SAM" id="MobiDB-lite"/>
    </source>
</evidence>
<organism evidence="2 3">
    <name type="scientific">Panaeolus cyanescens</name>
    <dbReference type="NCBI Taxonomy" id="181874"/>
    <lineage>
        <taxon>Eukaryota</taxon>
        <taxon>Fungi</taxon>
        <taxon>Dikarya</taxon>
        <taxon>Basidiomycota</taxon>
        <taxon>Agaricomycotina</taxon>
        <taxon>Agaricomycetes</taxon>
        <taxon>Agaricomycetidae</taxon>
        <taxon>Agaricales</taxon>
        <taxon>Agaricineae</taxon>
        <taxon>Galeropsidaceae</taxon>
        <taxon>Panaeolus</taxon>
    </lineage>
</organism>
<gene>
    <name evidence="2" type="ORF">CVT24_009720</name>
</gene>
<comment type="caution">
    <text evidence="2">The sequence shown here is derived from an EMBL/GenBank/DDBJ whole genome shotgun (WGS) entry which is preliminary data.</text>
</comment>
<keyword evidence="3" id="KW-1185">Reference proteome</keyword>
<sequence>FFFLFLIKKNITAYLTNPSENSFRAYLTEQSFRHHLSRLDDSSDERTSATSTFRCFPSSRRLLDDPAPFHFVNHASISLRTPKHVFHSFAIFTIAAMVPLSQVADPDTHRDWMISDSWYIGAFGKWWRGGVLEAWYQDVISRSKDEESWTSGILNMKRLDMSQGQDCNASKKHNGSVHPPLRHPVPRLRNRERPSPKCNTPKLRNSSPPPLPKSVSLPMHSKKPLLVVERDSILPSQNHLSALCPPTAQEVTSASVSRGIPATLSSSVASSILDQSPIVADILHQINTAKASIIELRSQLAESHTASEQSHAMLQHELNSHREKKRIDDASKLELKSRTKALEDSKRAAESVKKEADKKFKSVQSSRDLTSQRVTHLEQEISTLQKNLAEDRKMLSRHQELSEERQELTRDLECKRQEIKESEDVIVALNRQSRELEEKLAAERQKLELLREKSKDVKQSRLLAPQIQPWMLDSGLFDRRNDGQPHLQWEGRTQPSPTSTQHHGLSQKPSDSLLARQQDAYSERNMSGLNLQDDEFAHQWTSDEFWPATDWTELHSGSTLAAQDTGFALPNLGYSADNVKNTHTLTANRNTFERKTKGLNPDAKEFSLTAKPNTAKSLDLSLSPYDALNPNGPSPCVLGSSTDQLLLQAFAPSPAERRALQMALHGSTSANFEKLPSLGTVGTISTAKSFLGLPPLHEGIDGVIPEWLESFSRGLQPTKVKFSPWEDEDMCTKPAESRA</sequence>
<proteinExistence type="predicted"/>
<dbReference type="EMBL" id="NHTK01001348">
    <property type="protein sequence ID" value="PPQ99737.1"/>
    <property type="molecule type" value="Genomic_DNA"/>
</dbReference>
<feature type="compositionally biased region" description="Polar residues" evidence="1">
    <location>
        <begin position="362"/>
        <end position="371"/>
    </location>
</feature>
<evidence type="ECO:0000313" key="3">
    <source>
        <dbReference type="Proteomes" id="UP000284842"/>
    </source>
</evidence>
<dbReference type="OrthoDB" id="2548929at2759"/>
<reference evidence="2 3" key="1">
    <citation type="journal article" date="2018" name="Evol. Lett.">
        <title>Horizontal gene cluster transfer increased hallucinogenic mushroom diversity.</title>
        <authorList>
            <person name="Reynolds H.T."/>
            <person name="Vijayakumar V."/>
            <person name="Gluck-Thaler E."/>
            <person name="Korotkin H.B."/>
            <person name="Matheny P.B."/>
            <person name="Slot J.C."/>
        </authorList>
    </citation>
    <scope>NUCLEOTIDE SEQUENCE [LARGE SCALE GENOMIC DNA]</scope>
    <source>
        <strain evidence="2 3">2629</strain>
    </source>
</reference>
<evidence type="ECO:0000313" key="2">
    <source>
        <dbReference type="EMBL" id="PPQ99737.1"/>
    </source>
</evidence>
<feature type="compositionally biased region" description="Basic and acidic residues" evidence="1">
    <location>
        <begin position="318"/>
        <end position="360"/>
    </location>
</feature>